<keyword evidence="3" id="KW-1185">Reference proteome</keyword>
<evidence type="ECO:0008006" key="4">
    <source>
        <dbReference type="Google" id="ProtNLM"/>
    </source>
</evidence>
<keyword evidence="1" id="KW-0472">Membrane</keyword>
<accession>A0A9D4UM09</accession>
<proteinExistence type="predicted"/>
<organism evidence="2 3">
    <name type="scientific">Adiantum capillus-veneris</name>
    <name type="common">Maidenhair fern</name>
    <dbReference type="NCBI Taxonomy" id="13818"/>
    <lineage>
        <taxon>Eukaryota</taxon>
        <taxon>Viridiplantae</taxon>
        <taxon>Streptophyta</taxon>
        <taxon>Embryophyta</taxon>
        <taxon>Tracheophyta</taxon>
        <taxon>Polypodiopsida</taxon>
        <taxon>Polypodiidae</taxon>
        <taxon>Polypodiales</taxon>
        <taxon>Pteridineae</taxon>
        <taxon>Pteridaceae</taxon>
        <taxon>Vittarioideae</taxon>
        <taxon>Adiantum</taxon>
    </lineage>
</organism>
<keyword evidence="1" id="KW-0812">Transmembrane</keyword>
<feature type="transmembrane region" description="Helical" evidence="1">
    <location>
        <begin position="83"/>
        <end position="106"/>
    </location>
</feature>
<feature type="non-terminal residue" evidence="2">
    <location>
        <position position="1"/>
    </location>
</feature>
<protein>
    <recommendedName>
        <fullName evidence="4">60S ribosomal protein L18a-like protein</fullName>
    </recommendedName>
</protein>
<feature type="transmembrane region" description="Helical" evidence="1">
    <location>
        <begin position="47"/>
        <end position="71"/>
    </location>
</feature>
<dbReference type="AlphaFoldDB" id="A0A9D4UM09"/>
<dbReference type="Proteomes" id="UP000886520">
    <property type="component" value="Chromosome 14"/>
</dbReference>
<keyword evidence="1" id="KW-1133">Transmembrane helix</keyword>
<dbReference type="OrthoDB" id="1922941at2759"/>
<gene>
    <name evidence="2" type="ORF">GOP47_0014300</name>
</gene>
<dbReference type="PANTHER" id="PTHR46666:SF2">
    <property type="entry name" value="60S RIBOSOMAL L18A-LIKE PROTEIN"/>
    <property type="match status" value="1"/>
</dbReference>
<comment type="caution">
    <text evidence="2">The sequence shown here is derived from an EMBL/GenBank/DDBJ whole genome shotgun (WGS) entry which is preliminary data.</text>
</comment>
<evidence type="ECO:0000313" key="2">
    <source>
        <dbReference type="EMBL" id="KAI5069957.1"/>
    </source>
</evidence>
<evidence type="ECO:0000256" key="1">
    <source>
        <dbReference type="SAM" id="Phobius"/>
    </source>
</evidence>
<evidence type="ECO:0000313" key="3">
    <source>
        <dbReference type="Proteomes" id="UP000886520"/>
    </source>
</evidence>
<name>A0A9D4UM09_ADICA</name>
<dbReference type="EMBL" id="JABFUD020000014">
    <property type="protein sequence ID" value="KAI5069957.1"/>
    <property type="molecule type" value="Genomic_DNA"/>
</dbReference>
<sequence>TSKSSTSKSSTYEYVVDLSEDEYESYADSYPLIGLYDRPLPCFGCGMGWFSVILGFVFPPAWYCGAFLYLTNYYEFDPRERSGLAAAAIMALILSAVLVIVLLLWFQGLFKFENGSSLVFSLATVYKNAETHQILGDARYNLIFPVLMSRPKH</sequence>
<reference evidence="2" key="1">
    <citation type="submission" date="2021-01" db="EMBL/GenBank/DDBJ databases">
        <title>Adiantum capillus-veneris genome.</title>
        <authorList>
            <person name="Fang Y."/>
            <person name="Liao Q."/>
        </authorList>
    </citation>
    <scope>NUCLEOTIDE SEQUENCE</scope>
    <source>
        <strain evidence="2">H3</strain>
        <tissue evidence="2">Leaf</tissue>
    </source>
</reference>
<dbReference type="PANTHER" id="PTHR46666">
    <property type="entry name" value="60S RIBOSOMAL L18A-LIKE PROTEIN"/>
    <property type="match status" value="1"/>
</dbReference>